<keyword evidence="4" id="KW-1185">Reference proteome</keyword>
<feature type="region of interest" description="Disordered" evidence="1">
    <location>
        <begin position="1"/>
        <end position="24"/>
    </location>
</feature>
<reference evidence="3" key="1">
    <citation type="submission" date="2020-11" db="EMBL/GenBank/DDBJ databases">
        <authorList>
            <consortium name="DOE Joint Genome Institute"/>
            <person name="Ahrendt S."/>
            <person name="Riley R."/>
            <person name="Andreopoulos W."/>
            <person name="Labutti K."/>
            <person name="Pangilinan J."/>
            <person name="Ruiz-Duenas F.J."/>
            <person name="Barrasa J.M."/>
            <person name="Sanchez-Garcia M."/>
            <person name="Camarero S."/>
            <person name="Miyauchi S."/>
            <person name="Serrano A."/>
            <person name="Linde D."/>
            <person name="Babiker R."/>
            <person name="Drula E."/>
            <person name="Ayuso-Fernandez I."/>
            <person name="Pacheco R."/>
            <person name="Padilla G."/>
            <person name="Ferreira P."/>
            <person name="Barriuso J."/>
            <person name="Kellner H."/>
            <person name="Castanera R."/>
            <person name="Alfaro M."/>
            <person name="Ramirez L."/>
            <person name="Pisabarro A.G."/>
            <person name="Kuo A."/>
            <person name="Tritt A."/>
            <person name="Lipzen A."/>
            <person name="He G."/>
            <person name="Yan M."/>
            <person name="Ng V."/>
            <person name="Cullen D."/>
            <person name="Martin F."/>
            <person name="Rosso M.-N."/>
            <person name="Henrissat B."/>
            <person name="Hibbett D."/>
            <person name="Martinez A.T."/>
            <person name="Grigoriev I.V."/>
        </authorList>
    </citation>
    <scope>NUCLEOTIDE SEQUENCE</scope>
    <source>
        <strain evidence="3">AH 40177</strain>
    </source>
</reference>
<dbReference type="AlphaFoldDB" id="A0A9P5U2U9"/>
<evidence type="ECO:0000256" key="1">
    <source>
        <dbReference type="SAM" id="MobiDB-lite"/>
    </source>
</evidence>
<dbReference type="InterPro" id="IPR005100">
    <property type="entry name" value="NGN-domain"/>
</dbReference>
<accession>A0A9P5U2U9</accession>
<proteinExistence type="predicted"/>
<organism evidence="3 4">
    <name type="scientific">Rhodocollybia butyracea</name>
    <dbReference type="NCBI Taxonomy" id="206335"/>
    <lineage>
        <taxon>Eukaryota</taxon>
        <taxon>Fungi</taxon>
        <taxon>Dikarya</taxon>
        <taxon>Basidiomycota</taxon>
        <taxon>Agaricomycotina</taxon>
        <taxon>Agaricomycetes</taxon>
        <taxon>Agaricomycetidae</taxon>
        <taxon>Agaricales</taxon>
        <taxon>Marasmiineae</taxon>
        <taxon>Omphalotaceae</taxon>
        <taxon>Rhodocollybia</taxon>
    </lineage>
</organism>
<evidence type="ECO:0000313" key="4">
    <source>
        <dbReference type="Proteomes" id="UP000772434"/>
    </source>
</evidence>
<dbReference type="OrthoDB" id="2933582at2759"/>
<dbReference type="Proteomes" id="UP000772434">
    <property type="component" value="Unassembled WGS sequence"/>
</dbReference>
<dbReference type="EMBL" id="JADNRY010000135">
    <property type="protein sequence ID" value="KAF9063917.1"/>
    <property type="molecule type" value="Genomic_DNA"/>
</dbReference>
<evidence type="ECO:0000259" key="2">
    <source>
        <dbReference type="Pfam" id="PF03439"/>
    </source>
</evidence>
<feature type="compositionally biased region" description="Basic and acidic residues" evidence="1">
    <location>
        <begin position="12"/>
        <end position="24"/>
    </location>
</feature>
<comment type="caution">
    <text evidence="3">The sequence shown here is derived from an EMBL/GenBank/DDBJ whole genome shotgun (WGS) entry which is preliminary data.</text>
</comment>
<name>A0A9P5U2U9_9AGAR</name>
<dbReference type="Pfam" id="PF03439">
    <property type="entry name" value="Spt5-NGN"/>
    <property type="match status" value="1"/>
</dbReference>
<evidence type="ECO:0000313" key="3">
    <source>
        <dbReference type="EMBL" id="KAF9063917.1"/>
    </source>
</evidence>
<feature type="domain" description="NGN" evidence="2">
    <location>
        <begin position="97"/>
        <end position="172"/>
    </location>
</feature>
<sequence>MKFLDLEAQVDSDNKFGSEDENEHLEHEKFLDDSPFDEDISFSGEPLPSSSFTNIESRLDHVVEHIEDKYLKQSVVEGDDDLLPLEVLVLEADAWPLWRVKCTPRQEYFVLYELLMKHDLLSDKLRTAFHNPRDIGYLYLEARFLKQGPQSLQHILRGFLDVRMSSLALVSQGDVGLVVNHYHNENSVNGIQVLVVPRLGFSSSPSSSLKRKRINPCPPPQLFDLQQGSEFLELHADNLNYVKESAEERKYSKQLLQTLRMELASLGVCVRDKQDFFTVSPSNVVQ</sequence>
<gene>
    <name evidence="3" type="ORF">BDP27DRAFT_1426387</name>
</gene>
<protein>
    <recommendedName>
        <fullName evidence="2">NGN domain-containing protein</fullName>
    </recommendedName>
</protein>